<protein>
    <submittedName>
        <fullName evidence="2">Uncharacterized protein</fullName>
    </submittedName>
</protein>
<dbReference type="AlphaFoldDB" id="A0A512D2D8"/>
<sequence>MFWSIAGGVFALVLLAAWLSDRRNKQRHEMRSLSEALSPRHGAADGVAEKATDYGVGGERNFGGVNGPMGGLPYGG</sequence>
<keyword evidence="3" id="KW-1185">Reference proteome</keyword>
<dbReference type="OrthoDB" id="9886274at2"/>
<dbReference type="Proteomes" id="UP000321534">
    <property type="component" value="Unassembled WGS sequence"/>
</dbReference>
<feature type="region of interest" description="Disordered" evidence="1">
    <location>
        <begin position="29"/>
        <end position="49"/>
    </location>
</feature>
<dbReference type="RefSeq" id="WP_147066771.1">
    <property type="nucleotide sequence ID" value="NZ_BAAARO010000001.1"/>
</dbReference>
<reference evidence="2 3" key="1">
    <citation type="submission" date="2019-07" db="EMBL/GenBank/DDBJ databases">
        <title>Whole genome shotgun sequence of Terrabacter aerolatus NBRC 106305.</title>
        <authorList>
            <person name="Hosoyama A."/>
            <person name="Uohara A."/>
            <person name="Ohji S."/>
            <person name="Ichikawa N."/>
        </authorList>
    </citation>
    <scope>NUCLEOTIDE SEQUENCE [LARGE SCALE GENOMIC DNA]</scope>
    <source>
        <strain evidence="2 3">NBRC 106305</strain>
    </source>
</reference>
<accession>A0A512D2D8</accession>
<comment type="caution">
    <text evidence="2">The sequence shown here is derived from an EMBL/GenBank/DDBJ whole genome shotgun (WGS) entry which is preliminary data.</text>
</comment>
<dbReference type="EMBL" id="BJYX01000012">
    <property type="protein sequence ID" value="GEO30636.1"/>
    <property type="molecule type" value="Genomic_DNA"/>
</dbReference>
<proteinExistence type="predicted"/>
<name>A0A512D2D8_9MICO</name>
<evidence type="ECO:0000313" key="3">
    <source>
        <dbReference type="Proteomes" id="UP000321534"/>
    </source>
</evidence>
<evidence type="ECO:0000256" key="1">
    <source>
        <dbReference type="SAM" id="MobiDB-lite"/>
    </source>
</evidence>
<evidence type="ECO:0000313" key="2">
    <source>
        <dbReference type="EMBL" id="GEO30636.1"/>
    </source>
</evidence>
<organism evidence="2 3">
    <name type="scientific">Terrabacter aerolatus</name>
    <dbReference type="NCBI Taxonomy" id="422442"/>
    <lineage>
        <taxon>Bacteria</taxon>
        <taxon>Bacillati</taxon>
        <taxon>Actinomycetota</taxon>
        <taxon>Actinomycetes</taxon>
        <taxon>Micrococcales</taxon>
        <taxon>Intrasporangiaceae</taxon>
        <taxon>Terrabacter</taxon>
    </lineage>
</organism>
<gene>
    <name evidence="2" type="ORF">TAE01_24460</name>
</gene>